<reference evidence="4 5" key="1">
    <citation type="journal article" date="2018" name="Nat. Genet.">
        <title>The Rosa genome provides new insights in the design of modern roses.</title>
        <authorList>
            <person name="Bendahmane M."/>
        </authorList>
    </citation>
    <scope>NUCLEOTIDE SEQUENCE [LARGE SCALE GENOMIC DNA]</scope>
    <source>
        <strain evidence="5">cv. Old Blush</strain>
    </source>
</reference>
<dbReference type="PANTHER" id="PTHR46598">
    <property type="entry name" value="BNAC05G43320D PROTEIN"/>
    <property type="match status" value="1"/>
</dbReference>
<evidence type="ECO:0000256" key="1">
    <source>
        <dbReference type="ARBA" id="ARBA00007626"/>
    </source>
</evidence>
<sequence>MNDVVGSVCDAKLNGLDEKLDTGKGESSDKRAEVNSRDGRGFNEYESVIVKQDDQGPSLCGKRREYHALCMFDTVPLSDGLCNAVTTIVAPMSIKDKGGGLATHREIVDVSLLSTELLSSSIPVLMETDGGERNLVMTDDKEFEIQSTEGLNSVVWKNKAQSHYFFHSSFDNGLPVGNTLFGSEAHTSMDVGNRLLNDNFSEENVYADDNYEKMQVNFERVLELILEKWKSRVTAKTQSQAKLVQWFIHCLQLCHCTMKDIILFCKEAFDGIEIRPPDDGEWLDLDGETYCRAVIEFFDNKNVKELATLILKAQKLQSSTIVVDRSGCCGIVNACVGIEISDKEHSTLDEMNALGGILALDVHVPILNALCKEHRTAEATQLVMDFSNSKLKLDMVTYNTLIEASMSSQDFQSAFDGVLCDMIKLYVMIYSAFNDNARNLLHDDTFGVMGSVASSLVDMYVHCGTLQNAYNIYNCVRNKSLIFWTTMINAYGMHGHGNGAIDLFETMHDQKIVPDHIMFLAQVFDIKGQMETDDGLANNLEKICLLIAIAIIQLLIVAFK</sequence>
<dbReference type="Proteomes" id="UP000238479">
    <property type="component" value="Chromosome 5"/>
</dbReference>
<dbReference type="Pfam" id="PF01535">
    <property type="entry name" value="PPR"/>
    <property type="match status" value="1"/>
</dbReference>
<dbReference type="PROSITE" id="PS51375">
    <property type="entry name" value="PPR"/>
    <property type="match status" value="1"/>
</dbReference>
<evidence type="ECO:0000256" key="2">
    <source>
        <dbReference type="ARBA" id="ARBA00022737"/>
    </source>
</evidence>
<gene>
    <name evidence="4" type="ORF">RchiOBHm_Chr5g0081051</name>
</gene>
<accession>A0A2P6QMX7</accession>
<dbReference type="AlphaFoldDB" id="A0A2P6QMX7"/>
<protein>
    <submittedName>
        <fullName evidence="4">Putative pentatricopeptide</fullName>
    </submittedName>
</protein>
<comment type="caution">
    <text evidence="4">The sequence shown here is derived from an EMBL/GenBank/DDBJ whole genome shotgun (WGS) entry which is preliminary data.</text>
</comment>
<name>A0A2P6QMX7_ROSCH</name>
<dbReference type="InterPro" id="IPR002885">
    <property type="entry name" value="PPR_rpt"/>
</dbReference>
<dbReference type="PANTHER" id="PTHR46598:SF2">
    <property type="entry name" value="OS01G0788900 PROTEIN"/>
    <property type="match status" value="1"/>
</dbReference>
<feature type="repeat" description="PPR" evidence="3">
    <location>
        <begin position="480"/>
        <end position="514"/>
    </location>
</feature>
<dbReference type="Gramene" id="PRQ35532">
    <property type="protein sequence ID" value="PRQ35532"/>
    <property type="gene ID" value="RchiOBHm_Chr5g0081051"/>
</dbReference>
<dbReference type="NCBIfam" id="TIGR00756">
    <property type="entry name" value="PPR"/>
    <property type="match status" value="1"/>
</dbReference>
<evidence type="ECO:0000256" key="3">
    <source>
        <dbReference type="PROSITE-ProRule" id="PRU00708"/>
    </source>
</evidence>
<comment type="similarity">
    <text evidence="1">Belongs to the PPR family. P subfamily.</text>
</comment>
<dbReference type="Gene3D" id="1.25.40.10">
    <property type="entry name" value="Tetratricopeptide repeat domain"/>
    <property type="match status" value="2"/>
</dbReference>
<dbReference type="InterPro" id="IPR011990">
    <property type="entry name" value="TPR-like_helical_dom_sf"/>
</dbReference>
<evidence type="ECO:0000313" key="4">
    <source>
        <dbReference type="EMBL" id="PRQ35532.1"/>
    </source>
</evidence>
<evidence type="ECO:0000313" key="5">
    <source>
        <dbReference type="Proteomes" id="UP000238479"/>
    </source>
</evidence>
<proteinExistence type="inferred from homology"/>
<organism evidence="4 5">
    <name type="scientific">Rosa chinensis</name>
    <name type="common">China rose</name>
    <dbReference type="NCBI Taxonomy" id="74649"/>
    <lineage>
        <taxon>Eukaryota</taxon>
        <taxon>Viridiplantae</taxon>
        <taxon>Streptophyta</taxon>
        <taxon>Embryophyta</taxon>
        <taxon>Tracheophyta</taxon>
        <taxon>Spermatophyta</taxon>
        <taxon>Magnoliopsida</taxon>
        <taxon>eudicotyledons</taxon>
        <taxon>Gunneridae</taxon>
        <taxon>Pentapetalae</taxon>
        <taxon>rosids</taxon>
        <taxon>fabids</taxon>
        <taxon>Rosales</taxon>
        <taxon>Rosaceae</taxon>
        <taxon>Rosoideae</taxon>
        <taxon>Rosoideae incertae sedis</taxon>
        <taxon>Rosa</taxon>
    </lineage>
</organism>
<dbReference type="EMBL" id="PDCK01000043">
    <property type="protein sequence ID" value="PRQ35532.1"/>
    <property type="molecule type" value="Genomic_DNA"/>
</dbReference>
<dbReference type="STRING" id="74649.A0A2P6QMX7"/>
<keyword evidence="5" id="KW-1185">Reference proteome</keyword>
<keyword evidence="2" id="KW-0677">Repeat</keyword>